<evidence type="ECO:0000313" key="2">
    <source>
        <dbReference type="EMBL" id="CAL1166338.1"/>
    </source>
</evidence>
<dbReference type="EMBL" id="CAMXCT010005668">
    <property type="protein sequence ID" value="CAI4012963.1"/>
    <property type="molecule type" value="Genomic_DNA"/>
</dbReference>
<sequence>MERFGLQGFQCKFFGGMNKTDMMAATGNCMTVSVVGAALSAVFRHLSQAAHCSPWLSLPLDLSAGWRRSEKRNAEKQLARDIEFLEARRLALGA</sequence>
<comment type="caution">
    <text evidence="1">The sequence shown here is derived from an EMBL/GenBank/DDBJ whole genome shotgun (WGS) entry which is preliminary data.</text>
</comment>
<name>A0A9P1DQJ6_9DINO</name>
<organism evidence="1">
    <name type="scientific">Cladocopium goreaui</name>
    <dbReference type="NCBI Taxonomy" id="2562237"/>
    <lineage>
        <taxon>Eukaryota</taxon>
        <taxon>Sar</taxon>
        <taxon>Alveolata</taxon>
        <taxon>Dinophyceae</taxon>
        <taxon>Suessiales</taxon>
        <taxon>Symbiodiniaceae</taxon>
        <taxon>Cladocopium</taxon>
    </lineage>
</organism>
<dbReference type="EMBL" id="CAMXCT030005668">
    <property type="protein sequence ID" value="CAL4800275.1"/>
    <property type="molecule type" value="Genomic_DNA"/>
</dbReference>
<protein>
    <submittedName>
        <fullName evidence="1">Uncharacterized protein</fullName>
    </submittedName>
</protein>
<evidence type="ECO:0000313" key="3">
    <source>
        <dbReference type="Proteomes" id="UP001152797"/>
    </source>
</evidence>
<evidence type="ECO:0000313" key="1">
    <source>
        <dbReference type="EMBL" id="CAI4012963.1"/>
    </source>
</evidence>
<dbReference type="EMBL" id="CAMXCT020005668">
    <property type="protein sequence ID" value="CAL1166338.1"/>
    <property type="molecule type" value="Genomic_DNA"/>
</dbReference>
<dbReference type="Proteomes" id="UP001152797">
    <property type="component" value="Unassembled WGS sequence"/>
</dbReference>
<keyword evidence="3" id="KW-1185">Reference proteome</keyword>
<reference evidence="1" key="1">
    <citation type="submission" date="2022-10" db="EMBL/GenBank/DDBJ databases">
        <authorList>
            <person name="Chen Y."/>
            <person name="Dougan E. K."/>
            <person name="Chan C."/>
            <person name="Rhodes N."/>
            <person name="Thang M."/>
        </authorList>
    </citation>
    <scope>NUCLEOTIDE SEQUENCE</scope>
</reference>
<accession>A0A9P1DQJ6</accession>
<gene>
    <name evidence="1" type="ORF">C1SCF055_LOCUS37980</name>
</gene>
<reference evidence="2" key="2">
    <citation type="submission" date="2024-04" db="EMBL/GenBank/DDBJ databases">
        <authorList>
            <person name="Chen Y."/>
            <person name="Shah S."/>
            <person name="Dougan E. K."/>
            <person name="Thang M."/>
            <person name="Chan C."/>
        </authorList>
    </citation>
    <scope>NUCLEOTIDE SEQUENCE [LARGE SCALE GENOMIC DNA]</scope>
</reference>
<dbReference type="AlphaFoldDB" id="A0A9P1DQJ6"/>
<proteinExistence type="predicted"/>